<dbReference type="InterPro" id="IPR000595">
    <property type="entry name" value="cNMP-bd_dom"/>
</dbReference>
<evidence type="ECO:0000259" key="1">
    <source>
        <dbReference type="Pfam" id="PF00027"/>
    </source>
</evidence>
<reference evidence="2" key="1">
    <citation type="submission" date="2022-06" db="EMBL/GenBank/DDBJ databases">
        <title>Isolation of gut microbiota from human fecal samples.</title>
        <authorList>
            <person name="Pamer E.G."/>
            <person name="Barat B."/>
            <person name="Waligurski E."/>
            <person name="Medina S."/>
            <person name="Paddock L."/>
            <person name="Mostad J."/>
        </authorList>
    </citation>
    <scope>NUCLEOTIDE SEQUENCE</scope>
    <source>
        <strain evidence="2">DFI.9.91</strain>
    </source>
</reference>
<gene>
    <name evidence="2" type="ORF">NE579_10075</name>
</gene>
<dbReference type="RefSeq" id="WP_256304160.1">
    <property type="nucleotide sequence ID" value="NZ_JANFYS010000020.1"/>
</dbReference>
<feature type="domain" description="Cyclic nucleotide-binding" evidence="1">
    <location>
        <begin position="51"/>
        <end position="134"/>
    </location>
</feature>
<dbReference type="SUPFAM" id="SSF51206">
    <property type="entry name" value="cAMP-binding domain-like"/>
    <property type="match status" value="1"/>
</dbReference>
<dbReference type="CDD" id="cd00038">
    <property type="entry name" value="CAP_ED"/>
    <property type="match status" value="1"/>
</dbReference>
<sequence length="253" mass="29624">MLKDTSVFLHRIYNCIREFDGSIQEAYQFPHSPQTIRDLSACAPRLMHRKEANTYLFHIFEPLEYIYILLEGTCCVEKYSQGGKVFTDSTRDAMQIFGLIEAVTDDRCHTVSMKCFTDCTYAKIPVASYMKSIQSDPELLMMSMQFLCIFFSEHEQTTDQLMLGAPRQSILLKLYHYCAERHFPVTVQIQKKELAQDLNMNLRTLYRHLDKFYEEGILSAHKGKIWISRKQYLGQHRTENCVQKMSLRGKIKT</sequence>
<dbReference type="Pfam" id="PF00027">
    <property type="entry name" value="cNMP_binding"/>
    <property type="match status" value="1"/>
</dbReference>
<dbReference type="EMBL" id="JANFYS010000020">
    <property type="protein sequence ID" value="MCQ4770810.1"/>
    <property type="molecule type" value="Genomic_DNA"/>
</dbReference>
<dbReference type="AlphaFoldDB" id="A0AAW5JUF9"/>
<name>A0AAW5JUF9_9FIRM</name>
<accession>A0AAW5JUF9</accession>
<comment type="caution">
    <text evidence="2">The sequence shown here is derived from an EMBL/GenBank/DDBJ whole genome shotgun (WGS) entry which is preliminary data.</text>
</comment>
<dbReference type="SUPFAM" id="SSF46785">
    <property type="entry name" value="Winged helix' DNA-binding domain"/>
    <property type="match status" value="1"/>
</dbReference>
<dbReference type="InterPro" id="IPR018490">
    <property type="entry name" value="cNMP-bd_dom_sf"/>
</dbReference>
<proteinExistence type="predicted"/>
<dbReference type="Proteomes" id="UP001204562">
    <property type="component" value="Unassembled WGS sequence"/>
</dbReference>
<dbReference type="InterPro" id="IPR036390">
    <property type="entry name" value="WH_DNA-bd_sf"/>
</dbReference>
<evidence type="ECO:0000313" key="2">
    <source>
        <dbReference type="EMBL" id="MCQ4770810.1"/>
    </source>
</evidence>
<dbReference type="Gene3D" id="2.60.120.10">
    <property type="entry name" value="Jelly Rolls"/>
    <property type="match status" value="1"/>
</dbReference>
<dbReference type="InterPro" id="IPR014710">
    <property type="entry name" value="RmlC-like_jellyroll"/>
</dbReference>
<organism evidence="2 3">
    <name type="scientific">Intestinimonas massiliensis</name>
    <name type="common">ex Afouda et al. 2020</name>
    <dbReference type="NCBI Taxonomy" id="1673721"/>
    <lineage>
        <taxon>Bacteria</taxon>
        <taxon>Bacillati</taxon>
        <taxon>Bacillota</taxon>
        <taxon>Clostridia</taxon>
        <taxon>Eubacteriales</taxon>
        <taxon>Intestinimonas</taxon>
    </lineage>
</organism>
<protein>
    <submittedName>
        <fullName evidence="2">Crp/Fnr family transcriptional regulator</fullName>
    </submittedName>
</protein>
<evidence type="ECO:0000313" key="3">
    <source>
        <dbReference type="Proteomes" id="UP001204562"/>
    </source>
</evidence>